<dbReference type="FunFam" id="3.30.1490.50:FF:000002">
    <property type="entry name" value="Glutathione synthetase"/>
    <property type="match status" value="1"/>
</dbReference>
<feature type="binding site" evidence="10">
    <location>
        <position position="330"/>
    </location>
    <ligand>
        <name>ATP</name>
        <dbReference type="ChEBI" id="CHEBI:30616"/>
    </ligand>
</feature>
<evidence type="ECO:0000256" key="12">
    <source>
        <dbReference type="PIRSR" id="PIRSR001558-3"/>
    </source>
</evidence>
<feature type="binding site" evidence="10">
    <location>
        <begin position="387"/>
        <end position="396"/>
    </location>
    <ligand>
        <name>ATP</name>
        <dbReference type="ChEBI" id="CHEBI:30616"/>
    </ligand>
</feature>
<dbReference type="GeneID" id="80875820"/>
<keyword evidence="8 9" id="KW-0460">Magnesium</keyword>
<dbReference type="InterPro" id="IPR014049">
    <property type="entry name" value="Glutathione_synthase_N_euk"/>
</dbReference>
<dbReference type="Gene3D" id="3.30.1490.50">
    <property type="match status" value="1"/>
</dbReference>
<feature type="binding site" evidence="12">
    <location>
        <begin position="150"/>
        <end position="153"/>
    </location>
    <ligand>
        <name>substrate</name>
    </ligand>
</feature>
<feature type="binding site" evidence="11">
    <location>
        <position position="148"/>
    </location>
    <ligand>
        <name>Mg(2+)</name>
        <dbReference type="ChEBI" id="CHEBI:18420"/>
    </ligand>
</feature>
<dbReference type="InterPro" id="IPR005615">
    <property type="entry name" value="Glutathione_synthase"/>
</dbReference>
<evidence type="ECO:0000256" key="11">
    <source>
        <dbReference type="PIRSR" id="PIRSR001558-2"/>
    </source>
</evidence>
<keyword evidence="6 9" id="KW-0547">Nucleotide-binding</keyword>
<protein>
    <recommendedName>
        <fullName evidence="9">Glutathione synthetase</fullName>
        <shortName evidence="9">GSH-S</shortName>
        <ecNumber evidence="9">6.3.2.3</ecNumber>
    </recommendedName>
</protein>
<feature type="binding site" evidence="10">
    <location>
        <position position="475"/>
    </location>
    <ligand>
        <name>ATP</name>
        <dbReference type="ChEBI" id="CHEBI:30616"/>
    </ligand>
</feature>
<evidence type="ECO:0000259" key="13">
    <source>
        <dbReference type="Pfam" id="PF03199"/>
    </source>
</evidence>
<dbReference type="Gene3D" id="1.10.1080.10">
    <property type="entry name" value="Glutathione Synthetase, Chain A, domain 3"/>
    <property type="match status" value="1"/>
</dbReference>
<dbReference type="RefSeq" id="XP_056035256.1">
    <property type="nucleotide sequence ID" value="XM_056181131.1"/>
</dbReference>
<dbReference type="EMBL" id="CP115611">
    <property type="protein sequence ID" value="WBW71013.1"/>
    <property type="molecule type" value="Genomic_DNA"/>
</dbReference>
<dbReference type="Pfam" id="PF03199">
    <property type="entry name" value="GSH_synthase"/>
    <property type="match status" value="1"/>
</dbReference>
<keyword evidence="7 9" id="KW-0067">ATP-binding</keyword>
<keyword evidence="4 9" id="KW-0317">Glutathione biosynthesis</keyword>
<evidence type="ECO:0000256" key="7">
    <source>
        <dbReference type="ARBA" id="ARBA00022840"/>
    </source>
</evidence>
<evidence type="ECO:0000256" key="2">
    <source>
        <dbReference type="ARBA" id="ARBA00010385"/>
    </source>
</evidence>
<dbReference type="PANTHER" id="PTHR11130:SF0">
    <property type="entry name" value="GLUTATHIONE SYNTHETASE"/>
    <property type="match status" value="1"/>
</dbReference>
<evidence type="ECO:0000256" key="3">
    <source>
        <dbReference type="ARBA" id="ARBA00022598"/>
    </source>
</evidence>
<comment type="cofactor">
    <cofactor evidence="9 11">
        <name>Mg(2+)</name>
        <dbReference type="ChEBI" id="CHEBI:18420"/>
    </cofactor>
    <text evidence="9 11">Binds 1 Mg(2+) ion per subunit.</text>
</comment>
<evidence type="ECO:0000256" key="8">
    <source>
        <dbReference type="ARBA" id="ARBA00022842"/>
    </source>
</evidence>
<dbReference type="NCBIfam" id="TIGR01986">
    <property type="entry name" value="glut_syn_euk"/>
    <property type="match status" value="1"/>
</dbReference>
<feature type="binding site" evidence="10">
    <location>
        <position position="481"/>
    </location>
    <ligand>
        <name>ATP</name>
        <dbReference type="ChEBI" id="CHEBI:30616"/>
    </ligand>
</feature>
<evidence type="ECO:0000256" key="5">
    <source>
        <dbReference type="ARBA" id="ARBA00022723"/>
    </source>
</evidence>
<accession>A0AAF0AU45</accession>
<dbReference type="GO" id="GO:0004363">
    <property type="term" value="F:glutathione synthase activity"/>
    <property type="evidence" value="ECO:0007669"/>
    <property type="project" value="UniProtKB-UniRule"/>
</dbReference>
<dbReference type="InterPro" id="IPR004887">
    <property type="entry name" value="GSH_synth_subst-bd"/>
</dbReference>
<evidence type="ECO:0000256" key="4">
    <source>
        <dbReference type="ARBA" id="ARBA00022684"/>
    </source>
</evidence>
<feature type="binding site" evidence="11">
    <location>
        <position position="391"/>
    </location>
    <ligand>
        <name>Mg(2+)</name>
        <dbReference type="ChEBI" id="CHEBI:18420"/>
    </ligand>
</feature>
<dbReference type="GO" id="GO:0005524">
    <property type="term" value="F:ATP binding"/>
    <property type="evidence" value="ECO:0007669"/>
    <property type="project" value="UniProtKB-UniRule"/>
</dbReference>
<dbReference type="GO" id="GO:0005829">
    <property type="term" value="C:cytosol"/>
    <property type="evidence" value="ECO:0007669"/>
    <property type="project" value="TreeGrafter"/>
</dbReference>
<dbReference type="KEGG" id="som:SOMG_02339"/>
<dbReference type="InterPro" id="IPR037013">
    <property type="entry name" value="GSH-S_sub-bd_sf"/>
</dbReference>
<keyword evidence="5 9" id="KW-0479">Metal-binding</keyword>
<feature type="binding site" evidence="10">
    <location>
        <position position="446"/>
    </location>
    <ligand>
        <name>ATP</name>
        <dbReference type="ChEBI" id="CHEBI:30616"/>
    </ligand>
</feature>
<dbReference type="Gene3D" id="3.30.470.20">
    <property type="entry name" value="ATP-grasp fold, B domain"/>
    <property type="match status" value="1"/>
</dbReference>
<sequence>MEVDNYSTQEIEELSLAARDYATAHGLLFVDGAQKKEDTNRATQVPLTLFPSPIPREAFLQGVSVQKAYNKLYAKIANDPEFLKAHLEPITKYDKFMEKLWDLHVKHLEFNEKLKPELRQPLALGIFRSDYMVNKDDQEVTSKQVEFNTISVSFGGLSKMMANLHFYCSSSGLYKKPMELDYLTVNTSITGICSGISSAYNAYCEQAKRIPSKKLHATEGTEPIILFVVKDSERNICDQRLLEYELVGRFKIKSRRVAICQLDLLIRDEESNKLYYNHPNGIYEVAIVYYRSGYALDDYPTNKEWEIRLTIENSLAIKCPTIATHLAGSKKIQQVLAESNALERFVQGEEQKAIESTFADMYPLNDTPRGQEGIKLALENSEDFVMKPQREGGGNNTYGKDIPDLLNSLPKGEWDSYILMRYIKSLPSQNYILKGSVAEKYDVVDEIGILGTIVWNTKTAEELNNGNTGYICRTKPVSSHEGGVATGYASLSSIDVID</sequence>
<evidence type="ECO:0000256" key="6">
    <source>
        <dbReference type="ARBA" id="ARBA00022741"/>
    </source>
</evidence>
<feature type="binding site" evidence="11">
    <location>
        <position position="146"/>
    </location>
    <ligand>
        <name>Mg(2+)</name>
        <dbReference type="ChEBI" id="CHEBI:18420"/>
    </ligand>
</feature>
<feature type="binding site" evidence="10">
    <location>
        <position position="239"/>
    </location>
    <ligand>
        <name>substrate</name>
    </ligand>
</feature>
<dbReference type="AlphaFoldDB" id="A0AAF0AU45"/>
<dbReference type="Proteomes" id="UP001212411">
    <property type="component" value="Chromosome 1"/>
</dbReference>
<dbReference type="GO" id="GO:0000287">
    <property type="term" value="F:magnesium ion binding"/>
    <property type="evidence" value="ECO:0007669"/>
    <property type="project" value="UniProtKB-UniRule"/>
</dbReference>
<comment type="pathway">
    <text evidence="1 9">Sulfur metabolism; glutathione biosynthesis; glutathione from L-cysteine and L-glutamate: step 2/2.</text>
</comment>
<dbReference type="GO" id="GO:0043295">
    <property type="term" value="F:glutathione binding"/>
    <property type="evidence" value="ECO:0007669"/>
    <property type="project" value="UniProtKB-UniRule"/>
</dbReference>
<evidence type="ECO:0000313" key="15">
    <source>
        <dbReference type="Proteomes" id="UP001212411"/>
    </source>
</evidence>
<dbReference type="SUPFAM" id="SSF56059">
    <property type="entry name" value="Glutathione synthetase ATP-binding domain-like"/>
    <property type="match status" value="1"/>
</dbReference>
<gene>
    <name evidence="14" type="primary">gsa1</name>
    <name evidence="14" type="ORF">SOMG_02339</name>
</gene>
<dbReference type="InterPro" id="IPR016185">
    <property type="entry name" value="PreATP-grasp_dom_sf"/>
</dbReference>
<feature type="binding site" evidence="10">
    <location>
        <position position="146"/>
    </location>
    <ligand>
        <name>ATP</name>
        <dbReference type="ChEBI" id="CHEBI:30616"/>
    </ligand>
</feature>
<dbReference type="SUPFAM" id="SSF52440">
    <property type="entry name" value="PreATP-grasp domain"/>
    <property type="match status" value="1"/>
</dbReference>
<keyword evidence="3 9" id="KW-0436">Ligase</keyword>
<feature type="binding site" evidence="10">
    <location>
        <position position="128"/>
    </location>
    <ligand>
        <name>substrate</name>
    </ligand>
</feature>
<evidence type="ECO:0000256" key="1">
    <source>
        <dbReference type="ARBA" id="ARBA00004965"/>
    </source>
</evidence>
<evidence type="ECO:0000256" key="9">
    <source>
        <dbReference type="PIRNR" id="PIRNR001558"/>
    </source>
</evidence>
<dbReference type="Gene3D" id="3.30.1490.80">
    <property type="match status" value="1"/>
</dbReference>
<dbReference type="PANTHER" id="PTHR11130">
    <property type="entry name" value="GLUTATHIONE SYNTHETASE"/>
    <property type="match status" value="1"/>
</dbReference>
<feature type="binding site" evidence="10">
    <location>
        <position position="398"/>
    </location>
    <ligand>
        <name>ATP</name>
        <dbReference type="ChEBI" id="CHEBI:30616"/>
    </ligand>
</feature>
<feature type="binding site" evidence="12">
    <location>
        <begin position="291"/>
        <end position="294"/>
    </location>
    <ligand>
        <name>substrate</name>
    </ligand>
</feature>
<dbReference type="InterPro" id="IPR014709">
    <property type="entry name" value="Glutathione_synthase_C_euk"/>
</dbReference>
<feature type="binding site" evidence="10">
    <location>
        <begin position="420"/>
        <end position="423"/>
    </location>
    <ligand>
        <name>ATP</name>
        <dbReference type="ChEBI" id="CHEBI:30616"/>
    </ligand>
</feature>
<dbReference type="Pfam" id="PF03917">
    <property type="entry name" value="GSH_synth_ATP"/>
    <property type="match status" value="1"/>
</dbReference>
<evidence type="ECO:0000313" key="14">
    <source>
        <dbReference type="EMBL" id="WBW71013.1"/>
    </source>
</evidence>
<reference evidence="14 15" key="1">
    <citation type="journal article" date="2023" name="G3 (Bethesda)">
        <title>A high-quality reference genome for the fission yeast Schizosaccharomyces osmophilus.</title>
        <authorList>
            <person name="Jia G.S."/>
            <person name="Zhang W.C."/>
            <person name="Liang Y."/>
            <person name="Liu X.H."/>
            <person name="Rhind N."/>
            <person name="Pidoux A."/>
            <person name="Brysch-Herzberg M."/>
            <person name="Du L.L."/>
        </authorList>
    </citation>
    <scope>NUCLEOTIDE SEQUENCE [LARGE SCALE GENOMIC DNA]</scope>
    <source>
        <strain evidence="14 15">CBS 15793</strain>
    </source>
</reference>
<comment type="similarity">
    <text evidence="2 9">Belongs to the eukaryotic GSH synthase family.</text>
</comment>
<dbReference type="InterPro" id="IPR014042">
    <property type="entry name" value="Glutathione_synthase_a-hlx"/>
</dbReference>
<dbReference type="EC" id="6.3.2.3" evidence="9"/>
<name>A0AAF0AU45_9SCHI</name>
<dbReference type="PIRSF" id="PIRSF001558">
    <property type="entry name" value="GSHase"/>
    <property type="match status" value="1"/>
</dbReference>
<feature type="binding site" evidence="12">
    <location>
        <begin position="233"/>
        <end position="235"/>
    </location>
    <ligand>
        <name>substrate</name>
    </ligand>
</feature>
<feature type="domain" description="Glutathione synthase substrate-binding" evidence="13">
    <location>
        <begin position="224"/>
        <end position="327"/>
    </location>
</feature>
<dbReference type="Gene3D" id="3.40.50.1760">
    <property type="entry name" value="Glutathione synthase, substrate-binding domain superfamily, eukaryotic"/>
    <property type="match status" value="1"/>
</dbReference>
<proteinExistence type="inferred from homology"/>
<organism evidence="14 15">
    <name type="scientific">Schizosaccharomyces osmophilus</name>
    <dbReference type="NCBI Taxonomy" id="2545709"/>
    <lineage>
        <taxon>Eukaryota</taxon>
        <taxon>Fungi</taxon>
        <taxon>Dikarya</taxon>
        <taxon>Ascomycota</taxon>
        <taxon>Taphrinomycotina</taxon>
        <taxon>Schizosaccharomycetes</taxon>
        <taxon>Schizosaccharomycetales</taxon>
        <taxon>Schizosaccharomycetaceae</taxon>
        <taxon>Schizosaccharomyces</taxon>
    </lineage>
</organism>
<keyword evidence="15" id="KW-1185">Reference proteome</keyword>
<feature type="binding site" evidence="12">
    <location>
        <begin position="484"/>
        <end position="485"/>
    </location>
    <ligand>
        <name>substrate</name>
    </ligand>
</feature>
<comment type="catalytic activity">
    <reaction evidence="9">
        <text>gamma-L-glutamyl-L-cysteine + glycine + ATP = glutathione + ADP + phosphate + H(+)</text>
        <dbReference type="Rhea" id="RHEA:13557"/>
        <dbReference type="ChEBI" id="CHEBI:15378"/>
        <dbReference type="ChEBI" id="CHEBI:30616"/>
        <dbReference type="ChEBI" id="CHEBI:43474"/>
        <dbReference type="ChEBI" id="CHEBI:57305"/>
        <dbReference type="ChEBI" id="CHEBI:57925"/>
        <dbReference type="ChEBI" id="CHEBI:58173"/>
        <dbReference type="ChEBI" id="CHEBI:456216"/>
        <dbReference type="EC" id="6.3.2.3"/>
    </reaction>
</comment>
<feature type="binding site" evidence="10">
    <location>
        <position position="473"/>
    </location>
    <ligand>
        <name>substrate</name>
    </ligand>
</feature>
<evidence type="ECO:0000256" key="10">
    <source>
        <dbReference type="PIRSR" id="PIRSR001558-1"/>
    </source>
</evidence>